<dbReference type="InterPro" id="IPR001046">
    <property type="entry name" value="NRAMP_fam"/>
</dbReference>
<evidence type="ECO:0000313" key="8">
    <source>
        <dbReference type="Proteomes" id="UP001500571"/>
    </source>
</evidence>
<proteinExistence type="predicted"/>
<gene>
    <name evidence="7" type="ORF">GCM10009798_14580</name>
</gene>
<feature type="transmembrane region" description="Helical" evidence="6">
    <location>
        <begin position="119"/>
        <end position="145"/>
    </location>
</feature>
<evidence type="ECO:0000256" key="3">
    <source>
        <dbReference type="ARBA" id="ARBA00022692"/>
    </source>
</evidence>
<keyword evidence="2" id="KW-0813">Transport</keyword>
<dbReference type="Pfam" id="PF01566">
    <property type="entry name" value="Nramp"/>
    <property type="match status" value="1"/>
</dbReference>
<dbReference type="PANTHER" id="PTHR11706:SF33">
    <property type="entry name" value="NATURAL RESISTANCE-ASSOCIATED MACROPHAGE PROTEIN 2"/>
    <property type="match status" value="1"/>
</dbReference>
<dbReference type="PANTHER" id="PTHR11706">
    <property type="entry name" value="SOLUTE CARRIER PROTEIN FAMILY 11 MEMBER"/>
    <property type="match status" value="1"/>
</dbReference>
<reference evidence="7 8" key="1">
    <citation type="journal article" date="2019" name="Int. J. Syst. Evol. Microbiol.">
        <title>The Global Catalogue of Microorganisms (GCM) 10K type strain sequencing project: providing services to taxonomists for standard genome sequencing and annotation.</title>
        <authorList>
            <consortium name="The Broad Institute Genomics Platform"/>
            <consortium name="The Broad Institute Genome Sequencing Center for Infectious Disease"/>
            <person name="Wu L."/>
            <person name="Ma J."/>
        </authorList>
    </citation>
    <scope>NUCLEOTIDE SEQUENCE [LARGE SCALE GENOMIC DNA]</scope>
    <source>
        <strain evidence="7 8">JCM 15309</strain>
    </source>
</reference>
<organism evidence="7 8">
    <name type="scientific">Nocardioides panacihumi</name>
    <dbReference type="NCBI Taxonomy" id="400774"/>
    <lineage>
        <taxon>Bacteria</taxon>
        <taxon>Bacillati</taxon>
        <taxon>Actinomycetota</taxon>
        <taxon>Actinomycetes</taxon>
        <taxon>Propionibacteriales</taxon>
        <taxon>Nocardioidaceae</taxon>
        <taxon>Nocardioides</taxon>
    </lineage>
</organism>
<dbReference type="RefSeq" id="WP_344043916.1">
    <property type="nucleotide sequence ID" value="NZ_BAAAPB010000001.1"/>
</dbReference>
<dbReference type="NCBIfam" id="TIGR01197">
    <property type="entry name" value="nramp"/>
    <property type="match status" value="1"/>
</dbReference>
<name>A0ABN2QPX2_9ACTN</name>
<evidence type="ECO:0000256" key="1">
    <source>
        <dbReference type="ARBA" id="ARBA00004141"/>
    </source>
</evidence>
<dbReference type="Proteomes" id="UP001500571">
    <property type="component" value="Unassembled WGS sequence"/>
</dbReference>
<keyword evidence="5 6" id="KW-0472">Membrane</keyword>
<evidence type="ECO:0000256" key="5">
    <source>
        <dbReference type="ARBA" id="ARBA00023136"/>
    </source>
</evidence>
<sequence length="412" mass="41499">MSDVLTGAPSIGSGRRQTRLLPMLGPAFVTAVAYVDPGNFATNVTAGSTYGYLLVWVVLASNAIAMLVQYLSAKAGIATGRSLAALCRDRCPRPVAGALWVQAEIVAVATDLAEVVGGAIALRILFGLPLLAGGLVTGGVAFALLALCRRGHRPFEVAIGGALAVILVGFAVDAVLAGVRPPAVLAGAVPRLAGTDSVLLAVGMLGATVMPHAIYLHGGLTSARSRAGADPRTLLRAQRVDVVAAMTVAGLMNLLLLVVAAAALSGRGIDTIEGAYAGLGSTLGSVAAALFAVALLASGLASSSVGTLSGQLVMEGFLRRRIPDVVRRSATLAPALLVLAVGVDPTRALLVSQVVLSFGIPFAIVPLVWLTARRDVMGALVNHRLTTVAGAVCAAAVIGLNGMLIAAVVGPV</sequence>
<dbReference type="PRINTS" id="PR00447">
    <property type="entry name" value="NATRESASSCMP"/>
</dbReference>
<protein>
    <submittedName>
        <fullName evidence="7">Nramp family divalent metal transporter</fullName>
    </submittedName>
</protein>
<dbReference type="NCBIfam" id="NF037982">
    <property type="entry name" value="Nramp_1"/>
    <property type="match status" value="1"/>
</dbReference>
<feature type="transmembrane region" description="Helical" evidence="6">
    <location>
        <begin position="197"/>
        <end position="216"/>
    </location>
</feature>
<keyword evidence="3 6" id="KW-0812">Transmembrane</keyword>
<comment type="subcellular location">
    <subcellularLocation>
        <location evidence="1">Membrane</location>
        <topology evidence="1">Multi-pass membrane protein</topology>
    </subcellularLocation>
</comment>
<feature type="transmembrane region" description="Helical" evidence="6">
    <location>
        <begin position="20"/>
        <end position="37"/>
    </location>
</feature>
<dbReference type="EMBL" id="BAAAPB010000001">
    <property type="protein sequence ID" value="GAA1956316.1"/>
    <property type="molecule type" value="Genomic_DNA"/>
</dbReference>
<feature type="transmembrane region" description="Helical" evidence="6">
    <location>
        <begin position="349"/>
        <end position="372"/>
    </location>
</feature>
<accession>A0ABN2QPX2</accession>
<comment type="caution">
    <text evidence="7">The sequence shown here is derived from an EMBL/GenBank/DDBJ whole genome shotgun (WGS) entry which is preliminary data.</text>
</comment>
<dbReference type="NCBIfam" id="NF001923">
    <property type="entry name" value="PRK00701.1"/>
    <property type="match status" value="1"/>
</dbReference>
<feature type="transmembrane region" description="Helical" evidence="6">
    <location>
        <begin position="286"/>
        <end position="313"/>
    </location>
</feature>
<evidence type="ECO:0000256" key="2">
    <source>
        <dbReference type="ARBA" id="ARBA00022448"/>
    </source>
</evidence>
<feature type="transmembrane region" description="Helical" evidence="6">
    <location>
        <begin position="49"/>
        <end position="73"/>
    </location>
</feature>
<feature type="transmembrane region" description="Helical" evidence="6">
    <location>
        <begin position="157"/>
        <end position="177"/>
    </location>
</feature>
<keyword evidence="8" id="KW-1185">Reference proteome</keyword>
<evidence type="ECO:0000256" key="4">
    <source>
        <dbReference type="ARBA" id="ARBA00022989"/>
    </source>
</evidence>
<feature type="transmembrane region" description="Helical" evidence="6">
    <location>
        <begin position="384"/>
        <end position="409"/>
    </location>
</feature>
<feature type="transmembrane region" description="Helical" evidence="6">
    <location>
        <begin position="242"/>
        <end position="266"/>
    </location>
</feature>
<keyword evidence="4 6" id="KW-1133">Transmembrane helix</keyword>
<evidence type="ECO:0000256" key="6">
    <source>
        <dbReference type="SAM" id="Phobius"/>
    </source>
</evidence>
<evidence type="ECO:0000313" key="7">
    <source>
        <dbReference type="EMBL" id="GAA1956316.1"/>
    </source>
</evidence>